<evidence type="ECO:0000256" key="1">
    <source>
        <dbReference type="SAM" id="MobiDB-lite"/>
    </source>
</evidence>
<organism evidence="2 3">
    <name type="scientific">Halorubrum rutilum</name>
    <dbReference type="NCBI Taxonomy" id="1364933"/>
    <lineage>
        <taxon>Archaea</taxon>
        <taxon>Methanobacteriati</taxon>
        <taxon>Methanobacteriota</taxon>
        <taxon>Stenosarchaea group</taxon>
        <taxon>Halobacteria</taxon>
        <taxon>Halobacteriales</taxon>
        <taxon>Haloferacaceae</taxon>
        <taxon>Halorubrum</taxon>
    </lineage>
</organism>
<comment type="caution">
    <text evidence="2">The sequence shown here is derived from an EMBL/GenBank/DDBJ whole genome shotgun (WGS) entry which is preliminary data.</text>
</comment>
<proteinExistence type="predicted"/>
<feature type="compositionally biased region" description="Acidic residues" evidence="1">
    <location>
        <begin position="50"/>
        <end position="61"/>
    </location>
</feature>
<protein>
    <submittedName>
        <fullName evidence="2">Uncharacterized protein</fullName>
    </submittedName>
</protein>
<gene>
    <name evidence="2" type="ORF">ACFQMF_01810</name>
</gene>
<sequence length="75" mass="7826">MSATSNDEQASKDATRAETAVDRHGDVYREWAGEDTPRGRLARAILTVGGDDEDAGDDDDGGAANEDVGGDDDAE</sequence>
<dbReference type="AlphaFoldDB" id="A0ABD6AH83"/>
<feature type="compositionally biased region" description="Basic and acidic residues" evidence="1">
    <location>
        <begin position="9"/>
        <end position="38"/>
    </location>
</feature>
<dbReference type="RefSeq" id="WP_256407409.1">
    <property type="nucleotide sequence ID" value="NZ_JANHDN010000001.1"/>
</dbReference>
<accession>A0ABD6AH83</accession>
<keyword evidence="3" id="KW-1185">Reference proteome</keyword>
<evidence type="ECO:0000313" key="3">
    <source>
        <dbReference type="Proteomes" id="UP001596545"/>
    </source>
</evidence>
<evidence type="ECO:0000313" key="2">
    <source>
        <dbReference type="EMBL" id="MFC7323308.1"/>
    </source>
</evidence>
<dbReference type="EMBL" id="JBHTBL010000001">
    <property type="protein sequence ID" value="MFC7323308.1"/>
    <property type="molecule type" value="Genomic_DNA"/>
</dbReference>
<dbReference type="Proteomes" id="UP001596545">
    <property type="component" value="Unassembled WGS sequence"/>
</dbReference>
<feature type="region of interest" description="Disordered" evidence="1">
    <location>
        <begin position="1"/>
        <end position="75"/>
    </location>
</feature>
<name>A0ABD6AH83_9EURY</name>
<reference evidence="2 3" key="1">
    <citation type="journal article" date="2019" name="Int. J. Syst. Evol. Microbiol.">
        <title>The Global Catalogue of Microorganisms (GCM) 10K type strain sequencing project: providing services to taxonomists for standard genome sequencing and annotation.</title>
        <authorList>
            <consortium name="The Broad Institute Genomics Platform"/>
            <consortium name="The Broad Institute Genome Sequencing Center for Infectious Disease"/>
            <person name="Wu L."/>
            <person name="Ma J."/>
        </authorList>
    </citation>
    <scope>NUCLEOTIDE SEQUENCE [LARGE SCALE GENOMIC DNA]</scope>
    <source>
        <strain evidence="2 3">CGMCC 1.12554</strain>
    </source>
</reference>